<evidence type="ECO:0000256" key="5">
    <source>
        <dbReference type="ARBA" id="ARBA00022692"/>
    </source>
</evidence>
<dbReference type="SUPFAM" id="SSF160240">
    <property type="entry name" value="Cation efflux protein cytoplasmic domain-like"/>
    <property type="match status" value="1"/>
</dbReference>
<dbReference type="InterPro" id="IPR050291">
    <property type="entry name" value="CDF_Transporter"/>
</dbReference>
<proteinExistence type="inferred from homology"/>
<evidence type="ECO:0000256" key="8">
    <source>
        <dbReference type="ARBA" id="ARBA00068882"/>
    </source>
</evidence>
<evidence type="ECO:0000259" key="11">
    <source>
        <dbReference type="Pfam" id="PF16916"/>
    </source>
</evidence>
<dbReference type="Proteomes" id="UP000256845">
    <property type="component" value="Unassembled WGS sequence"/>
</dbReference>
<feature type="domain" description="Cation efflux protein transmembrane" evidence="10">
    <location>
        <begin position="42"/>
        <end position="234"/>
    </location>
</feature>
<keyword evidence="5 9" id="KW-0812">Transmembrane</keyword>
<dbReference type="Gene3D" id="3.30.70.1350">
    <property type="entry name" value="Cation efflux protein, cytoplasmic domain"/>
    <property type="match status" value="1"/>
</dbReference>
<comment type="caution">
    <text evidence="12">The sequence shown here is derived from an EMBL/GenBank/DDBJ whole genome shotgun (WGS) entry which is preliminary data.</text>
</comment>
<evidence type="ECO:0000256" key="2">
    <source>
        <dbReference type="ARBA" id="ARBA00008114"/>
    </source>
</evidence>
<comment type="subcellular location">
    <subcellularLocation>
        <location evidence="1">Cell membrane</location>
        <topology evidence="1">Multi-pass membrane protein</topology>
    </subcellularLocation>
</comment>
<gene>
    <name evidence="12" type="ORF">DFP90_105287</name>
</gene>
<dbReference type="InterPro" id="IPR027469">
    <property type="entry name" value="Cation_efflux_TMD_sf"/>
</dbReference>
<evidence type="ECO:0000256" key="7">
    <source>
        <dbReference type="ARBA" id="ARBA00023136"/>
    </source>
</evidence>
<evidence type="ECO:0000256" key="1">
    <source>
        <dbReference type="ARBA" id="ARBA00004651"/>
    </source>
</evidence>
<dbReference type="GO" id="GO:0015086">
    <property type="term" value="F:cadmium ion transmembrane transporter activity"/>
    <property type="evidence" value="ECO:0007669"/>
    <property type="project" value="TreeGrafter"/>
</dbReference>
<name>A0A3D9HKC0_9PROT</name>
<evidence type="ECO:0000313" key="13">
    <source>
        <dbReference type="Proteomes" id="UP000256845"/>
    </source>
</evidence>
<feature type="transmembrane region" description="Helical" evidence="9">
    <location>
        <begin position="209"/>
        <end position="226"/>
    </location>
</feature>
<dbReference type="NCBIfam" id="TIGR01297">
    <property type="entry name" value="CDF"/>
    <property type="match status" value="1"/>
</dbReference>
<dbReference type="GO" id="GO:0015093">
    <property type="term" value="F:ferrous iron transmembrane transporter activity"/>
    <property type="evidence" value="ECO:0007669"/>
    <property type="project" value="TreeGrafter"/>
</dbReference>
<dbReference type="PANTHER" id="PTHR43840:SF41">
    <property type="entry name" value="CATION-EFFLUX PUMP FIEF"/>
    <property type="match status" value="1"/>
</dbReference>
<evidence type="ECO:0000313" key="12">
    <source>
        <dbReference type="EMBL" id="RED49914.1"/>
    </source>
</evidence>
<organism evidence="12 13">
    <name type="scientific">Aestuariispira insulae</name>
    <dbReference type="NCBI Taxonomy" id="1461337"/>
    <lineage>
        <taxon>Bacteria</taxon>
        <taxon>Pseudomonadati</taxon>
        <taxon>Pseudomonadota</taxon>
        <taxon>Alphaproteobacteria</taxon>
        <taxon>Rhodospirillales</taxon>
        <taxon>Kiloniellaceae</taxon>
        <taxon>Aestuariispira</taxon>
    </lineage>
</organism>
<dbReference type="InterPro" id="IPR027470">
    <property type="entry name" value="Cation_efflux_CTD"/>
</dbReference>
<dbReference type="Pfam" id="PF16916">
    <property type="entry name" value="ZT_dimer"/>
    <property type="match status" value="1"/>
</dbReference>
<keyword evidence="3" id="KW-0813">Transport</keyword>
<feature type="transmembrane region" description="Helical" evidence="9">
    <location>
        <begin position="64"/>
        <end position="87"/>
    </location>
</feature>
<feature type="transmembrane region" description="Helical" evidence="9">
    <location>
        <begin position="38"/>
        <end position="58"/>
    </location>
</feature>
<dbReference type="Gene3D" id="1.20.1510.10">
    <property type="entry name" value="Cation efflux protein transmembrane domain"/>
    <property type="match status" value="1"/>
</dbReference>
<dbReference type="Pfam" id="PF01545">
    <property type="entry name" value="Cation_efflux"/>
    <property type="match status" value="1"/>
</dbReference>
<dbReference type="AlphaFoldDB" id="A0A3D9HKC0"/>
<dbReference type="GO" id="GO:0005886">
    <property type="term" value="C:plasma membrane"/>
    <property type="evidence" value="ECO:0007669"/>
    <property type="project" value="UniProtKB-SubCell"/>
</dbReference>
<evidence type="ECO:0000256" key="9">
    <source>
        <dbReference type="SAM" id="Phobius"/>
    </source>
</evidence>
<dbReference type="GO" id="GO:0015341">
    <property type="term" value="F:zinc efflux antiporter activity"/>
    <property type="evidence" value="ECO:0007669"/>
    <property type="project" value="TreeGrafter"/>
</dbReference>
<keyword evidence="6 9" id="KW-1133">Transmembrane helix</keyword>
<keyword evidence="4" id="KW-1003">Cell membrane</keyword>
<dbReference type="SUPFAM" id="SSF161111">
    <property type="entry name" value="Cation efflux protein transmembrane domain-like"/>
    <property type="match status" value="1"/>
</dbReference>
<evidence type="ECO:0000256" key="3">
    <source>
        <dbReference type="ARBA" id="ARBA00022448"/>
    </source>
</evidence>
<protein>
    <recommendedName>
        <fullName evidence="8">Protein p34</fullName>
    </recommendedName>
</protein>
<evidence type="ECO:0000256" key="6">
    <source>
        <dbReference type="ARBA" id="ARBA00022989"/>
    </source>
</evidence>
<dbReference type="InterPro" id="IPR002524">
    <property type="entry name" value="Cation_efflux"/>
</dbReference>
<feature type="domain" description="Cation efflux protein cytoplasmic" evidence="11">
    <location>
        <begin position="238"/>
        <end position="315"/>
    </location>
</feature>
<evidence type="ECO:0000259" key="10">
    <source>
        <dbReference type="Pfam" id="PF01545"/>
    </source>
</evidence>
<dbReference type="PANTHER" id="PTHR43840">
    <property type="entry name" value="MITOCHONDRIAL METAL TRANSPORTER 1-RELATED"/>
    <property type="match status" value="1"/>
</dbReference>
<evidence type="ECO:0000256" key="4">
    <source>
        <dbReference type="ARBA" id="ARBA00022475"/>
    </source>
</evidence>
<sequence length="320" mass="34939">MRLHDRPLNQDYSARSLNHGIIPAMDKNMHGAKGWMRAATYASTATALLLISLKAWAWAATDSIAILSSLIDSLLDGFASLVTLVAVHHALVPADREHRFGHGKAEPLAALTQATFVTGSAIILVIQAMRRLFNPPALGDSQQGIALMAASILITLALVLFQSFVVKRTGSVAIRADRLHYLGDLLPNMAVIAALVLVGITGLHWLDPLFGMAAALYLLRGAWMTGREALDMLMDRELPDDIRNQVRDIALAQEGVLGLHDLRSRQAGSTYFFQMHLELPGHMPLTDAHEIADQVEIKIRDRFPGAQVIVHQDPHDISPA</sequence>
<feature type="transmembrane region" description="Helical" evidence="9">
    <location>
        <begin position="144"/>
        <end position="165"/>
    </location>
</feature>
<feature type="transmembrane region" description="Helical" evidence="9">
    <location>
        <begin position="185"/>
        <end position="203"/>
    </location>
</feature>
<keyword evidence="7 9" id="KW-0472">Membrane</keyword>
<dbReference type="GO" id="GO:0006882">
    <property type="term" value="P:intracellular zinc ion homeostasis"/>
    <property type="evidence" value="ECO:0007669"/>
    <property type="project" value="TreeGrafter"/>
</dbReference>
<feature type="transmembrane region" description="Helical" evidence="9">
    <location>
        <begin position="108"/>
        <end position="129"/>
    </location>
</feature>
<keyword evidence="13" id="KW-1185">Reference proteome</keyword>
<comment type="similarity">
    <text evidence="2">Belongs to the cation diffusion facilitator (CDF) transporter (TC 2.A.4) family.</text>
</comment>
<dbReference type="FunFam" id="3.30.70.1350:FF:000002">
    <property type="entry name" value="Ferrous-iron efflux pump FieF"/>
    <property type="match status" value="1"/>
</dbReference>
<dbReference type="InterPro" id="IPR058533">
    <property type="entry name" value="Cation_efflux_TM"/>
</dbReference>
<accession>A0A3D9HKC0</accession>
<dbReference type="EMBL" id="QRDW01000005">
    <property type="protein sequence ID" value="RED49914.1"/>
    <property type="molecule type" value="Genomic_DNA"/>
</dbReference>
<dbReference type="InterPro" id="IPR036837">
    <property type="entry name" value="Cation_efflux_CTD_sf"/>
</dbReference>
<reference evidence="12 13" key="1">
    <citation type="submission" date="2018-07" db="EMBL/GenBank/DDBJ databases">
        <title>Genomic Encyclopedia of Type Strains, Phase III (KMG-III): the genomes of soil and plant-associated and newly described type strains.</title>
        <authorList>
            <person name="Whitman W."/>
        </authorList>
    </citation>
    <scope>NUCLEOTIDE SEQUENCE [LARGE SCALE GENOMIC DNA]</scope>
    <source>
        <strain evidence="12 13">CECT 8488</strain>
    </source>
</reference>